<dbReference type="AlphaFoldDB" id="A0A5D8QG23"/>
<evidence type="ECO:0000313" key="3">
    <source>
        <dbReference type="Proteomes" id="UP000322976"/>
    </source>
</evidence>
<keyword evidence="1" id="KW-0472">Membrane</keyword>
<protein>
    <submittedName>
        <fullName evidence="2">Stage III sporulation protein AF</fullName>
    </submittedName>
</protein>
<gene>
    <name evidence="2" type="primary">spoIIIAF</name>
    <name evidence="2" type="ORF">FWJ32_00770</name>
</gene>
<accession>A0A5D8QG23</accession>
<organism evidence="2 3">
    <name type="scientific">Calorimonas adulescens</name>
    <dbReference type="NCBI Taxonomy" id="2606906"/>
    <lineage>
        <taxon>Bacteria</taxon>
        <taxon>Bacillati</taxon>
        <taxon>Bacillota</taxon>
        <taxon>Clostridia</taxon>
        <taxon>Thermoanaerobacterales</taxon>
        <taxon>Thermoanaerobacteraceae</taxon>
        <taxon>Calorimonas</taxon>
    </lineage>
</organism>
<keyword evidence="1" id="KW-1133">Transmembrane helix</keyword>
<evidence type="ECO:0000256" key="1">
    <source>
        <dbReference type="SAM" id="Phobius"/>
    </source>
</evidence>
<name>A0A5D8QG23_9THEO</name>
<dbReference type="EMBL" id="VTPS01000001">
    <property type="protein sequence ID" value="TZE83451.1"/>
    <property type="molecule type" value="Genomic_DNA"/>
</dbReference>
<reference evidence="2 3" key="1">
    <citation type="submission" date="2019-08" db="EMBL/GenBank/DDBJ databases">
        <title>Calorimonas adulescens gen. nov., sp. nov., an anaerobic thermophilic bacterium from Sakhalin hot spring.</title>
        <authorList>
            <person name="Khomyakova M.A."/>
            <person name="Merkel A.Y."/>
            <person name="Novikov A."/>
            <person name="Bonch-Osmolovskaya E.A."/>
            <person name="Slobodkin A.I."/>
        </authorList>
    </citation>
    <scope>NUCLEOTIDE SEQUENCE [LARGE SCALE GENOMIC DNA]</scope>
    <source>
        <strain evidence="2 3">A05MB</strain>
    </source>
</reference>
<keyword evidence="1" id="KW-0812">Transmembrane</keyword>
<feature type="transmembrane region" description="Helical" evidence="1">
    <location>
        <begin position="33"/>
        <end position="54"/>
    </location>
</feature>
<evidence type="ECO:0000313" key="2">
    <source>
        <dbReference type="EMBL" id="TZE83451.1"/>
    </source>
</evidence>
<keyword evidence="3" id="KW-1185">Reference proteome</keyword>
<sequence>MNFLKSWIINIFVVMIFITILDAIMPGSNFKKYIDMVTGLIIIITILSPVINFIKGEDFIQKEVLSNTIGLKSEEFSNDNKYLKVYEEVFKSQYKKNMEDNIQQWLSKKYDADIKKVSIDYNSDIGDTEHFGYIKRVEIQLDDVSEDLKAKIIEDISSFYNVDKANITISG</sequence>
<dbReference type="RefSeq" id="WP_149544069.1">
    <property type="nucleotide sequence ID" value="NZ_VTPS01000001.1"/>
</dbReference>
<dbReference type="Pfam" id="PF09581">
    <property type="entry name" value="Spore_III_AF"/>
    <property type="match status" value="1"/>
</dbReference>
<comment type="caution">
    <text evidence="2">The sequence shown here is derived from an EMBL/GenBank/DDBJ whole genome shotgun (WGS) entry which is preliminary data.</text>
</comment>
<dbReference type="NCBIfam" id="TIGR02896">
    <property type="entry name" value="spore_III_AF"/>
    <property type="match status" value="1"/>
</dbReference>
<feature type="transmembrane region" description="Helical" evidence="1">
    <location>
        <begin position="7"/>
        <end position="27"/>
    </location>
</feature>
<dbReference type="InterPro" id="IPR014245">
    <property type="entry name" value="Spore_III_AF"/>
</dbReference>
<proteinExistence type="predicted"/>
<dbReference type="Proteomes" id="UP000322976">
    <property type="component" value="Unassembled WGS sequence"/>
</dbReference>